<proteinExistence type="predicted"/>
<dbReference type="AlphaFoldDB" id="A0A9P5Y3K2"/>
<feature type="transmembrane region" description="Helical" evidence="1">
    <location>
        <begin position="259"/>
        <end position="282"/>
    </location>
</feature>
<feature type="transmembrane region" description="Helical" evidence="1">
    <location>
        <begin position="50"/>
        <end position="68"/>
    </location>
</feature>
<dbReference type="Proteomes" id="UP000807353">
    <property type="component" value="Unassembled WGS sequence"/>
</dbReference>
<sequence length="300" mass="33660">MSLCEFPGSPPLNTDVAGIGVRISFYVQASLSIIFAVVSPPGDATYSQSLIYIVTNISIISTAIILGFSPNPQITLQDCIVITFIVFLSTIASFPNMVRSAFAESITEADDWQSYSLAFLLFVMRALNTAFMLKLLLDHETFGRYPQCNSKAKLFIFRTFTASQAWFIFTFSVQVIDLMLSVIPILWQLVLIVRFAFEPEETLELDERPMNAREAEAAVNLFRNIGLLGWPTALTLLFCVIFTELTIHVNNFAPTEGRVWQFGQILPLFLVVLPLIDITKALTRDIRNARLRQGGRFQPA</sequence>
<name>A0A9P5Y3K2_9AGAR</name>
<dbReference type="EMBL" id="MU150281">
    <property type="protein sequence ID" value="KAF9461653.1"/>
    <property type="molecule type" value="Genomic_DNA"/>
</dbReference>
<protein>
    <submittedName>
        <fullName evidence="2">Uncharacterized protein</fullName>
    </submittedName>
</protein>
<keyword evidence="1" id="KW-1133">Transmembrane helix</keyword>
<feature type="transmembrane region" description="Helical" evidence="1">
    <location>
        <begin position="74"/>
        <end position="94"/>
    </location>
</feature>
<feature type="transmembrane region" description="Helical" evidence="1">
    <location>
        <begin position="115"/>
        <end position="137"/>
    </location>
</feature>
<reference evidence="2" key="1">
    <citation type="submission" date="2020-11" db="EMBL/GenBank/DDBJ databases">
        <authorList>
            <consortium name="DOE Joint Genome Institute"/>
            <person name="Ahrendt S."/>
            <person name="Riley R."/>
            <person name="Andreopoulos W."/>
            <person name="Labutti K."/>
            <person name="Pangilinan J."/>
            <person name="Ruiz-Duenas F.J."/>
            <person name="Barrasa J.M."/>
            <person name="Sanchez-Garcia M."/>
            <person name="Camarero S."/>
            <person name="Miyauchi S."/>
            <person name="Serrano A."/>
            <person name="Linde D."/>
            <person name="Babiker R."/>
            <person name="Drula E."/>
            <person name="Ayuso-Fernandez I."/>
            <person name="Pacheco R."/>
            <person name="Padilla G."/>
            <person name="Ferreira P."/>
            <person name="Barriuso J."/>
            <person name="Kellner H."/>
            <person name="Castanera R."/>
            <person name="Alfaro M."/>
            <person name="Ramirez L."/>
            <person name="Pisabarro A.G."/>
            <person name="Kuo A."/>
            <person name="Tritt A."/>
            <person name="Lipzen A."/>
            <person name="He G."/>
            <person name="Yan M."/>
            <person name="Ng V."/>
            <person name="Cullen D."/>
            <person name="Martin F."/>
            <person name="Rosso M.-N."/>
            <person name="Henrissat B."/>
            <person name="Hibbett D."/>
            <person name="Martinez A.T."/>
            <person name="Grigoriev I.V."/>
        </authorList>
    </citation>
    <scope>NUCLEOTIDE SEQUENCE</scope>
    <source>
        <strain evidence="2">CBS 247.69</strain>
    </source>
</reference>
<dbReference type="OrthoDB" id="5427664at2759"/>
<feature type="transmembrane region" description="Helical" evidence="1">
    <location>
        <begin position="227"/>
        <end position="247"/>
    </location>
</feature>
<feature type="transmembrane region" description="Helical" evidence="1">
    <location>
        <begin position="16"/>
        <end position="38"/>
    </location>
</feature>
<keyword evidence="3" id="KW-1185">Reference proteome</keyword>
<evidence type="ECO:0000313" key="3">
    <source>
        <dbReference type="Proteomes" id="UP000807353"/>
    </source>
</evidence>
<keyword evidence="1" id="KW-0812">Transmembrane</keyword>
<evidence type="ECO:0000256" key="1">
    <source>
        <dbReference type="SAM" id="Phobius"/>
    </source>
</evidence>
<keyword evidence="1" id="KW-0472">Membrane</keyword>
<feature type="transmembrane region" description="Helical" evidence="1">
    <location>
        <begin position="165"/>
        <end position="187"/>
    </location>
</feature>
<gene>
    <name evidence="2" type="ORF">BDZ94DRAFT_1310404</name>
</gene>
<comment type="caution">
    <text evidence="2">The sequence shown here is derived from an EMBL/GenBank/DDBJ whole genome shotgun (WGS) entry which is preliminary data.</text>
</comment>
<organism evidence="2 3">
    <name type="scientific">Collybia nuda</name>
    <dbReference type="NCBI Taxonomy" id="64659"/>
    <lineage>
        <taxon>Eukaryota</taxon>
        <taxon>Fungi</taxon>
        <taxon>Dikarya</taxon>
        <taxon>Basidiomycota</taxon>
        <taxon>Agaricomycotina</taxon>
        <taxon>Agaricomycetes</taxon>
        <taxon>Agaricomycetidae</taxon>
        <taxon>Agaricales</taxon>
        <taxon>Tricholomatineae</taxon>
        <taxon>Clitocybaceae</taxon>
        <taxon>Collybia</taxon>
    </lineage>
</organism>
<evidence type="ECO:0000313" key="2">
    <source>
        <dbReference type="EMBL" id="KAF9461653.1"/>
    </source>
</evidence>
<accession>A0A9P5Y3K2</accession>